<evidence type="ECO:0000313" key="1">
    <source>
        <dbReference type="EMBL" id="GAA3511081.1"/>
    </source>
</evidence>
<proteinExistence type="predicted"/>
<organism evidence="1 2">
    <name type="scientific">Aquimarina addita</name>
    <dbReference type="NCBI Taxonomy" id="870485"/>
    <lineage>
        <taxon>Bacteria</taxon>
        <taxon>Pseudomonadati</taxon>
        <taxon>Bacteroidota</taxon>
        <taxon>Flavobacteriia</taxon>
        <taxon>Flavobacteriales</taxon>
        <taxon>Flavobacteriaceae</taxon>
        <taxon>Aquimarina</taxon>
    </lineage>
</organism>
<accession>A0ABP6UQ34</accession>
<name>A0ABP6UQ34_9FLAO</name>
<dbReference type="EMBL" id="BAABCW010000010">
    <property type="protein sequence ID" value="GAA3511081.1"/>
    <property type="molecule type" value="Genomic_DNA"/>
</dbReference>
<sequence>MNIETIKAKLTNNSIFHSEAEIMGKHAVIGYEKKFKWSWMATQLNTFIVVTDFGDEEITTGIIEQHLTASFAYASKHYNGWPRGLQSGLGVISILISSKIDASSKEYCLQLKSGKKWAGFTIPVVYNSETNELFSFQKNPLWGRIYYPHFKKLIHNLQ</sequence>
<comment type="caution">
    <text evidence="1">The sequence shown here is derived from an EMBL/GenBank/DDBJ whole genome shotgun (WGS) entry which is preliminary data.</text>
</comment>
<evidence type="ECO:0000313" key="2">
    <source>
        <dbReference type="Proteomes" id="UP001500459"/>
    </source>
</evidence>
<dbReference type="Proteomes" id="UP001500459">
    <property type="component" value="Unassembled WGS sequence"/>
</dbReference>
<protein>
    <submittedName>
        <fullName evidence="1">Uncharacterized protein</fullName>
    </submittedName>
</protein>
<dbReference type="RefSeq" id="WP_344928052.1">
    <property type="nucleotide sequence ID" value="NZ_BAABCW010000010.1"/>
</dbReference>
<keyword evidence="2" id="KW-1185">Reference proteome</keyword>
<gene>
    <name evidence="1" type="ORF">GCM10022393_26010</name>
</gene>
<reference evidence="2" key="1">
    <citation type="journal article" date="2019" name="Int. J. Syst. Evol. Microbiol.">
        <title>The Global Catalogue of Microorganisms (GCM) 10K type strain sequencing project: providing services to taxonomists for standard genome sequencing and annotation.</title>
        <authorList>
            <consortium name="The Broad Institute Genomics Platform"/>
            <consortium name="The Broad Institute Genome Sequencing Center for Infectious Disease"/>
            <person name="Wu L."/>
            <person name="Ma J."/>
        </authorList>
    </citation>
    <scope>NUCLEOTIDE SEQUENCE [LARGE SCALE GENOMIC DNA]</scope>
    <source>
        <strain evidence="2">JCM 17106</strain>
    </source>
</reference>